<dbReference type="PROSITE" id="PS01227">
    <property type="entry name" value="UPF0012"/>
    <property type="match status" value="1"/>
</dbReference>
<evidence type="ECO:0000256" key="1">
    <source>
        <dbReference type="ARBA" id="ARBA00010613"/>
    </source>
</evidence>
<organism evidence="3 4">
    <name type="scientific">Dethiobacter alkaliphilus AHT 1</name>
    <dbReference type="NCBI Taxonomy" id="555088"/>
    <lineage>
        <taxon>Bacteria</taxon>
        <taxon>Bacillati</taxon>
        <taxon>Bacillota</taxon>
        <taxon>Dethiobacteria</taxon>
        <taxon>Dethiobacterales</taxon>
        <taxon>Dethiobacteraceae</taxon>
        <taxon>Dethiobacter</taxon>
    </lineage>
</organism>
<gene>
    <name evidence="3" type="ORF">DealDRAFT_0856</name>
</gene>
<dbReference type="OrthoDB" id="9811121at2"/>
<dbReference type="Gene3D" id="3.60.110.10">
    <property type="entry name" value="Carbon-nitrogen hydrolase"/>
    <property type="match status" value="1"/>
</dbReference>
<evidence type="ECO:0000313" key="3">
    <source>
        <dbReference type="EMBL" id="EEG78441.1"/>
    </source>
</evidence>
<dbReference type="GO" id="GO:0016746">
    <property type="term" value="F:acyltransferase activity"/>
    <property type="evidence" value="ECO:0007669"/>
    <property type="project" value="UniProtKB-KW"/>
</dbReference>
<dbReference type="STRING" id="555088.DealDRAFT_0856"/>
<dbReference type="EMBL" id="ACJM01000003">
    <property type="protein sequence ID" value="EEG78441.1"/>
    <property type="molecule type" value="Genomic_DNA"/>
</dbReference>
<dbReference type="RefSeq" id="WP_008515193.1">
    <property type="nucleotide sequence ID" value="NZ_ACJM01000003.1"/>
</dbReference>
<feature type="domain" description="CN hydrolase" evidence="2">
    <location>
        <begin position="1"/>
        <end position="242"/>
    </location>
</feature>
<dbReference type="InterPro" id="IPR001110">
    <property type="entry name" value="UPF0012_CS"/>
</dbReference>
<comment type="similarity">
    <text evidence="1">Belongs to the carbon-nitrogen hydrolase superfamily. NIT1/NIT2 family.</text>
</comment>
<proteinExistence type="inferred from homology"/>
<dbReference type="PANTHER" id="PTHR23088">
    <property type="entry name" value="NITRILASE-RELATED"/>
    <property type="match status" value="1"/>
</dbReference>
<dbReference type="Pfam" id="PF00795">
    <property type="entry name" value="CN_hydrolase"/>
    <property type="match status" value="1"/>
</dbReference>
<evidence type="ECO:0000313" key="4">
    <source>
        <dbReference type="Proteomes" id="UP000006443"/>
    </source>
</evidence>
<dbReference type="PROSITE" id="PS50263">
    <property type="entry name" value="CN_HYDROLASE"/>
    <property type="match status" value="1"/>
</dbReference>
<dbReference type="InterPro" id="IPR003010">
    <property type="entry name" value="C-N_Hydrolase"/>
</dbReference>
<keyword evidence="3" id="KW-0449">Lipoprotein</keyword>
<keyword evidence="4" id="KW-1185">Reference proteome</keyword>
<dbReference type="eggNOG" id="COG0388">
    <property type="taxonomic scope" value="Bacteria"/>
</dbReference>
<dbReference type="Proteomes" id="UP000006443">
    <property type="component" value="Unassembled WGS sequence"/>
</dbReference>
<protein>
    <submittedName>
        <fullName evidence="3">Nitrilase/cyanide hydratase and apolipoprotein N-acyltransferase</fullName>
    </submittedName>
</protein>
<dbReference type="AlphaFoldDB" id="C0GEE7"/>
<dbReference type="PANTHER" id="PTHR23088:SF27">
    <property type="entry name" value="DEAMINATED GLUTATHIONE AMIDASE"/>
    <property type="match status" value="1"/>
</dbReference>
<reference evidence="3 4" key="1">
    <citation type="submission" date="2009-02" db="EMBL/GenBank/DDBJ databases">
        <title>Sequencing of the draft genome and assembly of Dethiobacter alkaliphilus AHT 1.</title>
        <authorList>
            <consortium name="US DOE Joint Genome Institute (JGI-PGF)"/>
            <person name="Lucas S."/>
            <person name="Copeland A."/>
            <person name="Lapidus A."/>
            <person name="Glavina del Rio T."/>
            <person name="Dalin E."/>
            <person name="Tice H."/>
            <person name="Bruce D."/>
            <person name="Goodwin L."/>
            <person name="Pitluck S."/>
            <person name="Larimer F."/>
            <person name="Land M.L."/>
            <person name="Hauser L."/>
            <person name="Muyzer G."/>
        </authorList>
    </citation>
    <scope>NUCLEOTIDE SEQUENCE [LARGE SCALE GENOMIC DNA]</scope>
    <source>
        <strain evidence="3 4">AHT 1</strain>
    </source>
</reference>
<comment type="caution">
    <text evidence="3">The sequence shown here is derived from an EMBL/GenBank/DDBJ whole genome shotgun (WGS) entry which is preliminary data.</text>
</comment>
<keyword evidence="3" id="KW-0808">Transferase</keyword>
<keyword evidence="3" id="KW-0012">Acyltransferase</keyword>
<accession>C0GEE7</accession>
<sequence length="261" mass="29548">MNVAIIQLEVSDVHSREERFKKVEQIMLELHAGNPQPDLILLPEIWGSGFFRFQDYAAHSEEAEGETYSFLAPWAEKMNCHILGGSIVERDGNHLYNTALFIDPHGKLISKYRKIHLFGYKSEESKLLTRGTTPTVIKTDLGTFGISTCYDLRFPELYRKMADLGAQAFLVTSAWPLARLEHWTLFNRTRALENQCYLISCNCSGQIKENPFAGNSMMVDPWGTVLHSAGEEPALLHGSIDLSHVSEIRDSFPAFNDRVLL</sequence>
<dbReference type="SUPFAM" id="SSF56317">
    <property type="entry name" value="Carbon-nitrogen hydrolase"/>
    <property type="match status" value="1"/>
</dbReference>
<dbReference type="InterPro" id="IPR036526">
    <property type="entry name" value="C-N_Hydrolase_sf"/>
</dbReference>
<dbReference type="CDD" id="cd07583">
    <property type="entry name" value="nitrilase_5"/>
    <property type="match status" value="1"/>
</dbReference>
<name>C0GEE7_DETAL</name>
<evidence type="ECO:0000259" key="2">
    <source>
        <dbReference type="PROSITE" id="PS50263"/>
    </source>
</evidence>